<dbReference type="SUPFAM" id="SSF55021">
    <property type="entry name" value="ACT-like"/>
    <property type="match status" value="1"/>
</dbReference>
<dbReference type="InterPro" id="IPR003607">
    <property type="entry name" value="HD/PDEase_dom"/>
</dbReference>
<evidence type="ECO:0000313" key="9">
    <source>
        <dbReference type="Proteomes" id="UP000630887"/>
    </source>
</evidence>
<accession>A0A8J3L0W2</accession>
<dbReference type="CDD" id="cd00077">
    <property type="entry name" value="HDc"/>
    <property type="match status" value="1"/>
</dbReference>
<evidence type="ECO:0000256" key="2">
    <source>
        <dbReference type="ARBA" id="ARBA00048244"/>
    </source>
</evidence>
<dbReference type="NCBIfam" id="TIGR00691">
    <property type="entry name" value="spoT_relA"/>
    <property type="match status" value="1"/>
</dbReference>
<dbReference type="InterPro" id="IPR043519">
    <property type="entry name" value="NT_sf"/>
</dbReference>
<feature type="domain" description="TGS" evidence="7">
    <location>
        <begin position="494"/>
        <end position="557"/>
    </location>
</feature>
<dbReference type="SUPFAM" id="SSF81301">
    <property type="entry name" value="Nucleotidyltransferase"/>
    <property type="match status" value="1"/>
</dbReference>
<evidence type="ECO:0000256" key="1">
    <source>
        <dbReference type="ARBA" id="ARBA00004976"/>
    </source>
</evidence>
<dbReference type="InterPro" id="IPR012676">
    <property type="entry name" value="TGS-like"/>
</dbReference>
<dbReference type="Pfam" id="PF04607">
    <property type="entry name" value="RelA_SpoT"/>
    <property type="match status" value="1"/>
</dbReference>
<dbReference type="PROSITE" id="PS51880">
    <property type="entry name" value="TGS"/>
    <property type="match status" value="1"/>
</dbReference>
<dbReference type="CDD" id="cd01668">
    <property type="entry name" value="TGS_RSH"/>
    <property type="match status" value="1"/>
</dbReference>
<dbReference type="AlphaFoldDB" id="A0A8J3L0W2"/>
<dbReference type="FunFam" id="1.10.3210.10:FF:000001">
    <property type="entry name" value="GTP pyrophosphokinase RelA"/>
    <property type="match status" value="1"/>
</dbReference>
<dbReference type="PANTHER" id="PTHR21262">
    <property type="entry name" value="GUANOSINE-3',5'-BIS DIPHOSPHATE 3'-PYROPHOSPHOHYDROLASE"/>
    <property type="match status" value="1"/>
</dbReference>
<dbReference type="PROSITE" id="PS51671">
    <property type="entry name" value="ACT"/>
    <property type="match status" value="1"/>
</dbReference>
<dbReference type="InterPro" id="IPR002912">
    <property type="entry name" value="ACT_dom"/>
</dbReference>
<feature type="compositionally biased region" description="Basic and acidic residues" evidence="4">
    <location>
        <begin position="56"/>
        <end position="66"/>
    </location>
</feature>
<dbReference type="InterPro" id="IPR045600">
    <property type="entry name" value="RelA/SpoT_AH_RIS"/>
</dbReference>
<dbReference type="CDD" id="cd05399">
    <property type="entry name" value="NT_Rel-Spo_like"/>
    <property type="match status" value="1"/>
</dbReference>
<comment type="catalytic activity">
    <reaction evidence="2">
        <text>GTP + ATP = guanosine 3'-diphosphate 5'-triphosphate + AMP</text>
        <dbReference type="Rhea" id="RHEA:22088"/>
        <dbReference type="ChEBI" id="CHEBI:30616"/>
        <dbReference type="ChEBI" id="CHEBI:37565"/>
        <dbReference type="ChEBI" id="CHEBI:142410"/>
        <dbReference type="ChEBI" id="CHEBI:456215"/>
        <dbReference type="EC" id="2.7.6.5"/>
    </reaction>
</comment>
<feature type="domain" description="HD" evidence="6">
    <location>
        <begin position="152"/>
        <end position="249"/>
    </location>
</feature>
<dbReference type="Pfam" id="PF02824">
    <property type="entry name" value="TGS"/>
    <property type="match status" value="1"/>
</dbReference>
<feature type="domain" description="ACT" evidence="5">
    <location>
        <begin position="760"/>
        <end position="834"/>
    </location>
</feature>
<comment type="similarity">
    <text evidence="3">Belongs to the relA/spoT family.</text>
</comment>
<dbReference type="InterPro" id="IPR007685">
    <property type="entry name" value="RelA_SpoT"/>
</dbReference>
<dbReference type="SMART" id="SM00954">
    <property type="entry name" value="RelA_SpoT"/>
    <property type="match status" value="1"/>
</dbReference>
<keyword evidence="9" id="KW-1185">Reference proteome</keyword>
<dbReference type="GO" id="GO:0008728">
    <property type="term" value="F:GTP diphosphokinase activity"/>
    <property type="evidence" value="ECO:0007669"/>
    <property type="project" value="UniProtKB-EC"/>
</dbReference>
<reference evidence="8 9" key="1">
    <citation type="submission" date="2021-01" db="EMBL/GenBank/DDBJ databases">
        <title>Whole genome shotgun sequence of Catellatospora coxensis NBRC 107359.</title>
        <authorList>
            <person name="Komaki H."/>
            <person name="Tamura T."/>
        </authorList>
    </citation>
    <scope>NUCLEOTIDE SEQUENCE [LARGE SCALE GENOMIC DNA]</scope>
    <source>
        <strain evidence="8 9">NBRC 107359</strain>
    </source>
</reference>
<evidence type="ECO:0000256" key="4">
    <source>
        <dbReference type="SAM" id="MobiDB-lite"/>
    </source>
</evidence>
<gene>
    <name evidence="8" type="primary">relA_2</name>
    <name evidence="8" type="ORF">Cco03nite_13650</name>
</gene>
<dbReference type="InterPro" id="IPR006674">
    <property type="entry name" value="HD_domain"/>
</dbReference>
<dbReference type="PROSITE" id="PS51831">
    <property type="entry name" value="HD"/>
    <property type="match status" value="1"/>
</dbReference>
<dbReference type="PANTHER" id="PTHR21262:SF31">
    <property type="entry name" value="GTP PYROPHOSPHOKINASE"/>
    <property type="match status" value="1"/>
</dbReference>
<dbReference type="Proteomes" id="UP000630887">
    <property type="component" value="Unassembled WGS sequence"/>
</dbReference>
<dbReference type="InterPro" id="IPR004811">
    <property type="entry name" value="RelA/Spo_fam"/>
</dbReference>
<dbReference type="EMBL" id="BONI01000008">
    <property type="protein sequence ID" value="GIG04665.1"/>
    <property type="molecule type" value="Genomic_DNA"/>
</dbReference>
<proteinExistence type="inferred from homology"/>
<feature type="compositionally biased region" description="Low complexity" evidence="4">
    <location>
        <begin position="20"/>
        <end position="35"/>
    </location>
</feature>
<protein>
    <submittedName>
        <fullName evidence="8">GTP pyrophosphokinase</fullName>
    </submittedName>
</protein>
<dbReference type="Gene3D" id="3.30.70.260">
    <property type="match status" value="1"/>
</dbReference>
<sequence>MSQEVAPSVAVAETSPAGNGPDKAQAAKGAKAAQPAKREAAAVLPFPGTNEQAPAETDRGAEDRAAAPEVRAAPGTNQLGMFAGVPSGRRVRARLSRFNAPWQSASVSEELEPLIAAHRAAHPKADIRVLQKAYETARQWHEGQFRKSGDPYITHPLAVASILADLGMDTTTLVAALLHDTIEDTPYTLEQARADFGDEVALLVDGVTKLDKVKLGDSAKAETIRKMVVSTAKDPRVLVVKLADRLHNMRTLTFLPVAKREQKARETLEILAPLAHRLGMNTVKWELEDLSFATLFPKRFKEIQRLVSDHTPQRDNLLKQVTDRVQADLRGSKINAKVTGRPKHLYSIYQKMIVRGRDFNEIYDLVGVRILVDTVRDCYAALGVIHAAWQPVPGRFKDYIAMPKMNFYQSLHTTVIGPNGKPVEMQIRTHAMHGTAEYGIAAHWKYKEGPKANSTVVGPSSHIDGMTWLRQLLDWQRETSDPGEFLDALRHDLSSQEVFVFTPKGEVIALPNGSTPVDFAYAVHTEVGHRCIGARVNSKLVPLESVLSNGDVIEIFTSKSESAGPTQDWLGFVKSSRARTKIRQYFNKERRDEAIDAGKDSLARAMRRQGLPLQRLLTAGGLLAIARELHLSDITSLYAAVGEGQVSAQSVVQRLVAGYGGEEGAVEDIAESTIPTRPSRTRAPGHDPGVAVKGVSNVWIKLARCCTPVPGDQVYGFMTRSGGISVHREDCVNTGDLKAQPERLVEVTWKPTAGSMFLVAIQVEALDRHKLLADITRALSEERVNILSATVTTTRDRIAVSRFSFEMADPKHLGHLLNAVRGVEGVMDAYRVTSGA</sequence>
<comment type="pathway">
    <text evidence="1">Purine metabolism; ppGpp biosynthesis; ppGpp from GTP: step 1/2.</text>
</comment>
<dbReference type="SMART" id="SM00471">
    <property type="entry name" value="HDc"/>
    <property type="match status" value="1"/>
</dbReference>
<comment type="function">
    <text evidence="3">In eubacteria ppGpp (guanosine 3'-diphosphate 5'-diphosphate) is a mediator of the stringent response that coordinates a variety of cellular activities in response to changes in nutritional abundance.</text>
</comment>
<evidence type="ECO:0000256" key="3">
    <source>
        <dbReference type="RuleBase" id="RU003847"/>
    </source>
</evidence>
<dbReference type="InterPro" id="IPR012675">
    <property type="entry name" value="Beta-grasp_dom_sf"/>
</dbReference>
<dbReference type="InterPro" id="IPR033655">
    <property type="entry name" value="TGS_RelA/SpoT"/>
</dbReference>
<dbReference type="Gene3D" id="3.10.20.30">
    <property type="match status" value="1"/>
</dbReference>
<dbReference type="Pfam" id="PF13291">
    <property type="entry name" value="ACT_4"/>
    <property type="match status" value="1"/>
</dbReference>
<dbReference type="Gene3D" id="3.30.460.10">
    <property type="entry name" value="Beta Polymerase, domain 2"/>
    <property type="match status" value="1"/>
</dbReference>
<dbReference type="SUPFAM" id="SSF109604">
    <property type="entry name" value="HD-domain/PDEase-like"/>
    <property type="match status" value="1"/>
</dbReference>
<organism evidence="8 9">
    <name type="scientific">Catellatospora coxensis</name>
    <dbReference type="NCBI Taxonomy" id="310354"/>
    <lineage>
        <taxon>Bacteria</taxon>
        <taxon>Bacillati</taxon>
        <taxon>Actinomycetota</taxon>
        <taxon>Actinomycetes</taxon>
        <taxon>Micromonosporales</taxon>
        <taxon>Micromonosporaceae</taxon>
        <taxon>Catellatospora</taxon>
    </lineage>
</organism>
<dbReference type="InterPro" id="IPR045865">
    <property type="entry name" value="ACT-like_dom_sf"/>
</dbReference>
<name>A0A8J3L0W2_9ACTN</name>
<dbReference type="UniPathway" id="UPA00908">
    <property type="reaction ID" value="UER00884"/>
</dbReference>
<dbReference type="InterPro" id="IPR004095">
    <property type="entry name" value="TGS"/>
</dbReference>
<dbReference type="Pfam" id="PF19296">
    <property type="entry name" value="RelA_AH_RIS"/>
    <property type="match status" value="1"/>
</dbReference>
<feature type="region of interest" description="Disordered" evidence="4">
    <location>
        <begin position="1"/>
        <end position="80"/>
    </location>
</feature>
<comment type="caution">
    <text evidence="8">The sequence shown here is derived from an EMBL/GenBank/DDBJ whole genome shotgun (WGS) entry which is preliminary data.</text>
</comment>
<evidence type="ECO:0000259" key="6">
    <source>
        <dbReference type="PROSITE" id="PS51831"/>
    </source>
</evidence>
<dbReference type="GO" id="GO:0015970">
    <property type="term" value="P:guanosine tetraphosphate biosynthetic process"/>
    <property type="evidence" value="ECO:0007669"/>
    <property type="project" value="UniProtKB-UniPathway"/>
</dbReference>
<dbReference type="FunFam" id="3.30.460.10:FF:000001">
    <property type="entry name" value="GTP pyrophosphokinase RelA"/>
    <property type="match status" value="1"/>
</dbReference>
<dbReference type="FunFam" id="3.10.20.30:FF:000002">
    <property type="entry name" value="GTP pyrophosphokinase (RelA/SpoT)"/>
    <property type="match status" value="1"/>
</dbReference>
<evidence type="ECO:0000259" key="5">
    <source>
        <dbReference type="PROSITE" id="PS51671"/>
    </source>
</evidence>
<dbReference type="GO" id="GO:0005886">
    <property type="term" value="C:plasma membrane"/>
    <property type="evidence" value="ECO:0007669"/>
    <property type="project" value="TreeGrafter"/>
</dbReference>
<dbReference type="Pfam" id="PF13328">
    <property type="entry name" value="HD_4"/>
    <property type="match status" value="1"/>
</dbReference>
<evidence type="ECO:0000259" key="7">
    <source>
        <dbReference type="PROSITE" id="PS51880"/>
    </source>
</evidence>
<dbReference type="Gene3D" id="1.10.3210.10">
    <property type="entry name" value="Hypothetical protein af1432"/>
    <property type="match status" value="1"/>
</dbReference>
<evidence type="ECO:0000313" key="8">
    <source>
        <dbReference type="EMBL" id="GIG04665.1"/>
    </source>
</evidence>
<dbReference type="SUPFAM" id="SSF81271">
    <property type="entry name" value="TGS-like"/>
    <property type="match status" value="1"/>
</dbReference>
<dbReference type="CDD" id="cd04876">
    <property type="entry name" value="ACT_RelA-SpoT"/>
    <property type="match status" value="1"/>
</dbReference>